<protein>
    <recommendedName>
        <fullName evidence="3">Secreted protein</fullName>
    </recommendedName>
</protein>
<keyword evidence="2" id="KW-1185">Reference proteome</keyword>
<organism evidence="1 2">
    <name type="scientific">Cladorrhinum samala</name>
    <dbReference type="NCBI Taxonomy" id="585594"/>
    <lineage>
        <taxon>Eukaryota</taxon>
        <taxon>Fungi</taxon>
        <taxon>Dikarya</taxon>
        <taxon>Ascomycota</taxon>
        <taxon>Pezizomycotina</taxon>
        <taxon>Sordariomycetes</taxon>
        <taxon>Sordariomycetidae</taxon>
        <taxon>Sordariales</taxon>
        <taxon>Podosporaceae</taxon>
        <taxon>Cladorrhinum</taxon>
    </lineage>
</organism>
<gene>
    <name evidence="1" type="ORF">QBC42DRAFT_260154</name>
</gene>
<proteinExistence type="predicted"/>
<comment type="caution">
    <text evidence="1">The sequence shown here is derived from an EMBL/GenBank/DDBJ whole genome shotgun (WGS) entry which is preliminary data.</text>
</comment>
<reference evidence="1" key="1">
    <citation type="journal article" date="2023" name="Mol. Phylogenet. Evol.">
        <title>Genome-scale phylogeny and comparative genomics of the fungal order Sordariales.</title>
        <authorList>
            <person name="Hensen N."/>
            <person name="Bonometti L."/>
            <person name="Westerberg I."/>
            <person name="Brannstrom I.O."/>
            <person name="Guillou S."/>
            <person name="Cros-Aarteil S."/>
            <person name="Calhoun S."/>
            <person name="Haridas S."/>
            <person name="Kuo A."/>
            <person name="Mondo S."/>
            <person name="Pangilinan J."/>
            <person name="Riley R."/>
            <person name="LaButti K."/>
            <person name="Andreopoulos B."/>
            <person name="Lipzen A."/>
            <person name="Chen C."/>
            <person name="Yan M."/>
            <person name="Daum C."/>
            <person name="Ng V."/>
            <person name="Clum A."/>
            <person name="Steindorff A."/>
            <person name="Ohm R.A."/>
            <person name="Martin F."/>
            <person name="Silar P."/>
            <person name="Natvig D.O."/>
            <person name="Lalanne C."/>
            <person name="Gautier V."/>
            <person name="Ament-Velasquez S.L."/>
            <person name="Kruys A."/>
            <person name="Hutchinson M.I."/>
            <person name="Powell A.J."/>
            <person name="Barry K."/>
            <person name="Miller A.N."/>
            <person name="Grigoriev I.V."/>
            <person name="Debuchy R."/>
            <person name="Gladieux P."/>
            <person name="Hiltunen Thoren M."/>
            <person name="Johannesson H."/>
        </authorList>
    </citation>
    <scope>NUCLEOTIDE SEQUENCE</scope>
    <source>
        <strain evidence="1">PSN324</strain>
    </source>
</reference>
<accession>A0AAV9I110</accession>
<evidence type="ECO:0000313" key="2">
    <source>
        <dbReference type="Proteomes" id="UP001321749"/>
    </source>
</evidence>
<evidence type="ECO:0000313" key="1">
    <source>
        <dbReference type="EMBL" id="KAK4465945.1"/>
    </source>
</evidence>
<evidence type="ECO:0008006" key="3">
    <source>
        <dbReference type="Google" id="ProtNLM"/>
    </source>
</evidence>
<dbReference type="Proteomes" id="UP001321749">
    <property type="component" value="Unassembled WGS sequence"/>
</dbReference>
<reference evidence="1" key="2">
    <citation type="submission" date="2023-06" db="EMBL/GenBank/DDBJ databases">
        <authorList>
            <consortium name="Lawrence Berkeley National Laboratory"/>
            <person name="Mondo S.J."/>
            <person name="Hensen N."/>
            <person name="Bonometti L."/>
            <person name="Westerberg I."/>
            <person name="Brannstrom I.O."/>
            <person name="Guillou S."/>
            <person name="Cros-Aarteil S."/>
            <person name="Calhoun S."/>
            <person name="Haridas S."/>
            <person name="Kuo A."/>
            <person name="Pangilinan J."/>
            <person name="Riley R."/>
            <person name="Labutti K."/>
            <person name="Andreopoulos B."/>
            <person name="Lipzen A."/>
            <person name="Chen C."/>
            <person name="Yanf M."/>
            <person name="Daum C."/>
            <person name="Ng V."/>
            <person name="Clum A."/>
            <person name="Steindorff A."/>
            <person name="Ohm R."/>
            <person name="Martin F."/>
            <person name="Silar P."/>
            <person name="Natvig D."/>
            <person name="Lalanne C."/>
            <person name="Gautier V."/>
            <person name="Ament-Velasquez S.L."/>
            <person name="Kruys A."/>
            <person name="Hutchinson M.I."/>
            <person name="Powell A.J."/>
            <person name="Barry K."/>
            <person name="Miller A.N."/>
            <person name="Grigoriev I.V."/>
            <person name="Debuchy R."/>
            <person name="Gladieux P."/>
            <person name="Thoren M.H."/>
            <person name="Johannesson H."/>
        </authorList>
    </citation>
    <scope>NUCLEOTIDE SEQUENCE</scope>
    <source>
        <strain evidence="1">PSN324</strain>
    </source>
</reference>
<sequence length="74" mass="8617">MLKRRLGVFRIWASCVVPMRGRSVSLPQFRNTAERITKTTTKEAYSTTACLSAIPQTQRICKKPQPKRRRCNHR</sequence>
<name>A0AAV9I110_9PEZI</name>
<dbReference type="AlphaFoldDB" id="A0AAV9I110"/>
<dbReference type="EMBL" id="MU864935">
    <property type="protein sequence ID" value="KAK4465945.1"/>
    <property type="molecule type" value="Genomic_DNA"/>
</dbReference>